<reference evidence="2" key="1">
    <citation type="journal article" date="2020" name="Appl. Environ. Microbiol.">
        <title>Diazotrophic Anaeromyxobacter Isolates from Soils.</title>
        <authorList>
            <person name="Masuda Y."/>
            <person name="Yamanaka H."/>
            <person name="Xu Z.X."/>
            <person name="Shiratori Y."/>
            <person name="Aono T."/>
            <person name="Amachi S."/>
            <person name="Senoo K."/>
            <person name="Itoh H."/>
        </authorList>
    </citation>
    <scope>NUCLEOTIDE SEQUENCE [LARGE SCALE GENOMIC DNA]</scope>
    <source>
        <strain evidence="2">R267</strain>
    </source>
</reference>
<comment type="caution">
    <text evidence="1">The sequence shown here is derived from an EMBL/GenBank/DDBJ whole genome shotgun (WGS) entry which is preliminary data.</text>
</comment>
<proteinExistence type="predicted"/>
<protein>
    <submittedName>
        <fullName evidence="1">Uncharacterized protein</fullName>
    </submittedName>
</protein>
<name>A0A7I9VSR7_9BACT</name>
<dbReference type="EMBL" id="BJTG01000011">
    <property type="protein sequence ID" value="GEJ59170.1"/>
    <property type="molecule type" value="Genomic_DNA"/>
</dbReference>
<dbReference type="Proteomes" id="UP000503640">
    <property type="component" value="Unassembled WGS sequence"/>
</dbReference>
<accession>A0A7I9VSR7</accession>
<dbReference type="AlphaFoldDB" id="A0A7I9VSR7"/>
<keyword evidence="2" id="KW-1185">Reference proteome</keyword>
<dbReference type="RefSeq" id="WP_176068420.1">
    <property type="nucleotide sequence ID" value="NZ_BJTG01000011.1"/>
</dbReference>
<organism evidence="1 2">
    <name type="scientific">Anaeromyxobacter diazotrophicus</name>
    <dbReference type="NCBI Taxonomy" id="2590199"/>
    <lineage>
        <taxon>Bacteria</taxon>
        <taxon>Pseudomonadati</taxon>
        <taxon>Myxococcota</taxon>
        <taxon>Myxococcia</taxon>
        <taxon>Myxococcales</taxon>
        <taxon>Cystobacterineae</taxon>
        <taxon>Anaeromyxobacteraceae</taxon>
        <taxon>Anaeromyxobacter</taxon>
    </lineage>
</organism>
<gene>
    <name evidence="1" type="ORF">AMYX_39110</name>
</gene>
<evidence type="ECO:0000313" key="2">
    <source>
        <dbReference type="Proteomes" id="UP000503640"/>
    </source>
</evidence>
<sequence>MIAEALAGALERAATALEAGDAPGAAAAMGEASRACQEAEARGERVAPAALAELTALHARCGQSAARARATLEQALESAGAARRAVSAYRRP</sequence>
<evidence type="ECO:0000313" key="1">
    <source>
        <dbReference type="EMBL" id="GEJ59170.1"/>
    </source>
</evidence>